<comment type="subcellular location">
    <subcellularLocation>
        <location evidence="1 7">Cell membrane</location>
        <topology evidence="1 7">Multi-pass membrane protein</topology>
    </subcellularLocation>
</comment>
<feature type="transmembrane region" description="Helical" evidence="7">
    <location>
        <begin position="36"/>
        <end position="58"/>
    </location>
</feature>
<dbReference type="InterPro" id="IPR035906">
    <property type="entry name" value="MetI-like_sf"/>
</dbReference>
<feature type="transmembrane region" description="Helical" evidence="7">
    <location>
        <begin position="193"/>
        <end position="219"/>
    </location>
</feature>
<keyword evidence="2 7" id="KW-0813">Transport</keyword>
<feature type="transmembrane region" description="Helical" evidence="7">
    <location>
        <begin position="126"/>
        <end position="147"/>
    </location>
</feature>
<evidence type="ECO:0000256" key="3">
    <source>
        <dbReference type="ARBA" id="ARBA00022475"/>
    </source>
</evidence>
<dbReference type="PANTHER" id="PTHR30151:SF20">
    <property type="entry name" value="ABC TRANSPORTER PERMEASE PROTEIN HI_0355-RELATED"/>
    <property type="match status" value="1"/>
</dbReference>
<keyword evidence="11" id="KW-1185">Reference proteome</keyword>
<keyword evidence="3" id="KW-1003">Cell membrane</keyword>
<evidence type="ECO:0000256" key="8">
    <source>
        <dbReference type="SAM" id="MobiDB-lite"/>
    </source>
</evidence>
<evidence type="ECO:0000313" key="10">
    <source>
        <dbReference type="EMBL" id="MFC4753518.1"/>
    </source>
</evidence>
<evidence type="ECO:0000256" key="7">
    <source>
        <dbReference type="RuleBase" id="RU363032"/>
    </source>
</evidence>
<feature type="domain" description="ABC transmembrane type-1" evidence="9">
    <location>
        <begin position="87"/>
        <end position="267"/>
    </location>
</feature>
<feature type="transmembrane region" description="Helical" evidence="7">
    <location>
        <begin position="94"/>
        <end position="114"/>
    </location>
</feature>
<dbReference type="Pfam" id="PF00528">
    <property type="entry name" value="BPD_transp_1"/>
    <property type="match status" value="1"/>
</dbReference>
<feature type="transmembrane region" description="Helical" evidence="7">
    <location>
        <begin position="247"/>
        <end position="270"/>
    </location>
</feature>
<evidence type="ECO:0000256" key="2">
    <source>
        <dbReference type="ARBA" id="ARBA00022448"/>
    </source>
</evidence>
<keyword evidence="6 7" id="KW-0472">Membrane</keyword>
<dbReference type="EMBL" id="JBHSHP010000007">
    <property type="protein sequence ID" value="MFC4753518.1"/>
    <property type="molecule type" value="Genomic_DNA"/>
</dbReference>
<dbReference type="SUPFAM" id="SSF161098">
    <property type="entry name" value="MetI-like"/>
    <property type="match status" value="1"/>
</dbReference>
<protein>
    <submittedName>
        <fullName evidence="10">ABC transporter permease</fullName>
    </submittedName>
</protein>
<comment type="similarity">
    <text evidence="7">Belongs to the binding-protein-dependent transport system permease family.</text>
</comment>
<name>A0ABV9PP93_9ACTN</name>
<evidence type="ECO:0000256" key="1">
    <source>
        <dbReference type="ARBA" id="ARBA00004651"/>
    </source>
</evidence>
<dbReference type="PANTHER" id="PTHR30151">
    <property type="entry name" value="ALKANE SULFONATE ABC TRANSPORTER-RELATED, MEMBRANE SUBUNIT"/>
    <property type="match status" value="1"/>
</dbReference>
<accession>A0ABV9PP93</accession>
<dbReference type="InterPro" id="IPR000515">
    <property type="entry name" value="MetI-like"/>
</dbReference>
<dbReference type="CDD" id="cd06261">
    <property type="entry name" value="TM_PBP2"/>
    <property type="match status" value="1"/>
</dbReference>
<feature type="region of interest" description="Disordered" evidence="8">
    <location>
        <begin position="1"/>
        <end position="22"/>
    </location>
</feature>
<gene>
    <name evidence="10" type="ORF">ACFO7U_01830</name>
</gene>
<proteinExistence type="inferred from homology"/>
<keyword evidence="4 7" id="KW-0812">Transmembrane</keyword>
<comment type="caution">
    <text evidence="10">The sequence shown here is derived from an EMBL/GenBank/DDBJ whole genome shotgun (WGS) entry which is preliminary data.</text>
</comment>
<feature type="compositionally biased region" description="Low complexity" evidence="8">
    <location>
        <begin position="1"/>
        <end position="16"/>
    </location>
</feature>
<reference evidence="11" key="1">
    <citation type="journal article" date="2019" name="Int. J. Syst. Evol. Microbiol.">
        <title>The Global Catalogue of Microorganisms (GCM) 10K type strain sequencing project: providing services to taxonomists for standard genome sequencing and annotation.</title>
        <authorList>
            <consortium name="The Broad Institute Genomics Platform"/>
            <consortium name="The Broad Institute Genome Sequencing Center for Infectious Disease"/>
            <person name="Wu L."/>
            <person name="Ma J."/>
        </authorList>
    </citation>
    <scope>NUCLEOTIDE SEQUENCE [LARGE SCALE GENOMIC DNA]</scope>
    <source>
        <strain evidence="11">JCM 11882</strain>
    </source>
</reference>
<dbReference type="Gene3D" id="1.10.3720.10">
    <property type="entry name" value="MetI-like"/>
    <property type="match status" value="1"/>
</dbReference>
<dbReference type="RefSeq" id="WP_344988998.1">
    <property type="nucleotide sequence ID" value="NZ_BAABCD010000007.1"/>
</dbReference>
<keyword evidence="5 7" id="KW-1133">Transmembrane helix</keyword>
<evidence type="ECO:0000256" key="5">
    <source>
        <dbReference type="ARBA" id="ARBA00022989"/>
    </source>
</evidence>
<evidence type="ECO:0000313" key="11">
    <source>
        <dbReference type="Proteomes" id="UP001595836"/>
    </source>
</evidence>
<evidence type="ECO:0000256" key="4">
    <source>
        <dbReference type="ARBA" id="ARBA00022692"/>
    </source>
</evidence>
<feature type="transmembrane region" description="Helical" evidence="7">
    <location>
        <begin position="153"/>
        <end position="172"/>
    </location>
</feature>
<organism evidence="10 11">
    <name type="scientific">Dietzia aurantiaca</name>
    <dbReference type="NCBI Taxonomy" id="983873"/>
    <lineage>
        <taxon>Bacteria</taxon>
        <taxon>Bacillati</taxon>
        <taxon>Actinomycetota</taxon>
        <taxon>Actinomycetes</taxon>
        <taxon>Mycobacteriales</taxon>
        <taxon>Dietziaceae</taxon>
        <taxon>Dietzia</taxon>
    </lineage>
</organism>
<dbReference type="Proteomes" id="UP001595836">
    <property type="component" value="Unassembled WGS sequence"/>
</dbReference>
<evidence type="ECO:0000259" key="9">
    <source>
        <dbReference type="PROSITE" id="PS50928"/>
    </source>
</evidence>
<evidence type="ECO:0000256" key="6">
    <source>
        <dbReference type="ARBA" id="ARBA00023136"/>
    </source>
</evidence>
<sequence>MTSLTSSESTGSSTELNPAIVPKNTSPKEWGWAQVLAAQLVLLAALIGLWQLAHLLGWGRAMIVRSPGEVWDAGIELFSSGQMIPALMSTLQATMIGILIAGSLGVVIGLALALTPRVERVVDPFLTAMNSAPRVAFAPVFIVAFGIGQTSKVALAISVVIFVVILNSRAGVYAADADVRRLMTVLGSTKPQIFFKLLFPVSVPSIFAGLRLGLIYALLGVVTSEMIAAQAGMGQLVSAYSGNFQLAHVYAVIFTLIIVATALNGIAGFVERRLLWWQPPAERT</sequence>
<dbReference type="PROSITE" id="PS50928">
    <property type="entry name" value="ABC_TM1"/>
    <property type="match status" value="1"/>
</dbReference>